<evidence type="ECO:0000313" key="4">
    <source>
        <dbReference type="EMBL" id="MFC6704563.1"/>
    </source>
</evidence>
<evidence type="ECO:0000259" key="2">
    <source>
        <dbReference type="Pfam" id="PF01909"/>
    </source>
</evidence>
<reference evidence="5" key="1">
    <citation type="journal article" date="2019" name="Int. J. Syst. Evol. Microbiol.">
        <title>The Global Catalogue of Microorganisms (GCM) 10K type strain sequencing project: providing services to taxonomists for standard genome sequencing and annotation.</title>
        <authorList>
            <consortium name="The Broad Institute Genomics Platform"/>
            <consortium name="The Broad Institute Genome Sequencing Center for Infectious Disease"/>
            <person name="Wu L."/>
            <person name="Ma J."/>
        </authorList>
    </citation>
    <scope>NUCLEOTIDE SEQUENCE [LARGE SCALE GENOMIC DNA]</scope>
    <source>
        <strain evidence="5">CCUG 58127</strain>
    </source>
</reference>
<dbReference type="SUPFAM" id="SSF81301">
    <property type="entry name" value="Nucleotidyltransferase"/>
    <property type="match status" value="1"/>
</dbReference>
<keyword evidence="5" id="KW-1185">Reference proteome</keyword>
<evidence type="ECO:0000256" key="1">
    <source>
        <dbReference type="ARBA" id="ARBA00022679"/>
    </source>
</evidence>
<dbReference type="Pfam" id="PF01909">
    <property type="entry name" value="NTP_transf_2"/>
    <property type="match status" value="1"/>
</dbReference>
<sequence length="234" mass="24543">MVEEAWQDQGAAVVSACRRLLPGLVGVYVHGSAALGGMTNSSDLDVLVITETGEGVAGLGRALLADVGSPRPLELSVVARSAAIQPQWPWPYLLHVNSAEHRANTDSGDGDPDLIAHYAVTRAAGIALTGPEPAEVIGPVDRGQLLDHLGDELRWGLDHSDQRYAVLNACRASAYAATGRLLSKLDGAAWWVANRGASQLVERAREAQAAGVDLGPAGSAATAFVNDRITELRE</sequence>
<keyword evidence="4" id="KW-0548">Nucleotidyltransferase</keyword>
<gene>
    <name evidence="4" type="ORF">ACFQDH_04590</name>
</gene>
<organism evidence="4 5">
    <name type="scientific">Flexivirga alba</name>
    <dbReference type="NCBI Taxonomy" id="702742"/>
    <lineage>
        <taxon>Bacteria</taxon>
        <taxon>Bacillati</taxon>
        <taxon>Actinomycetota</taxon>
        <taxon>Actinomycetes</taxon>
        <taxon>Micrococcales</taxon>
        <taxon>Dermacoccaceae</taxon>
        <taxon>Flexivirga</taxon>
    </lineage>
</organism>
<feature type="domain" description="Adenylyltransferase AadA C-terminal" evidence="3">
    <location>
        <begin position="136"/>
        <end position="194"/>
    </location>
</feature>
<dbReference type="GO" id="GO:0016779">
    <property type="term" value="F:nucleotidyltransferase activity"/>
    <property type="evidence" value="ECO:0007669"/>
    <property type="project" value="UniProtKB-KW"/>
</dbReference>
<dbReference type="InterPro" id="IPR043519">
    <property type="entry name" value="NT_sf"/>
</dbReference>
<proteinExistence type="predicted"/>
<comment type="caution">
    <text evidence="4">The sequence shown here is derived from an EMBL/GenBank/DDBJ whole genome shotgun (WGS) entry which is preliminary data.</text>
</comment>
<evidence type="ECO:0000259" key="3">
    <source>
        <dbReference type="Pfam" id="PF13427"/>
    </source>
</evidence>
<protein>
    <submittedName>
        <fullName evidence="4">Aminoglycoside adenylyltransferase domain-containing protein</fullName>
    </submittedName>
</protein>
<dbReference type="Pfam" id="PF13427">
    <property type="entry name" value="AadA_C"/>
    <property type="match status" value="1"/>
</dbReference>
<accession>A0ABW2ACE6</accession>
<keyword evidence="1" id="KW-0808">Transferase</keyword>
<feature type="domain" description="Polymerase nucleotidyl transferase" evidence="2">
    <location>
        <begin position="15"/>
        <end position="53"/>
    </location>
</feature>
<dbReference type="CDD" id="cd05403">
    <property type="entry name" value="NT_KNTase_like"/>
    <property type="match status" value="1"/>
</dbReference>
<dbReference type="InterPro" id="IPR002934">
    <property type="entry name" value="Polymerase_NTP_transf_dom"/>
</dbReference>
<dbReference type="EMBL" id="JBHSWH010000001">
    <property type="protein sequence ID" value="MFC6704563.1"/>
    <property type="molecule type" value="Genomic_DNA"/>
</dbReference>
<dbReference type="Proteomes" id="UP001596298">
    <property type="component" value="Unassembled WGS sequence"/>
</dbReference>
<name>A0ABW2ACE6_9MICO</name>
<dbReference type="InterPro" id="IPR025184">
    <property type="entry name" value="AadA_C"/>
</dbReference>
<dbReference type="RefSeq" id="WP_382398907.1">
    <property type="nucleotide sequence ID" value="NZ_JBHSWH010000001.1"/>
</dbReference>
<evidence type="ECO:0000313" key="5">
    <source>
        <dbReference type="Proteomes" id="UP001596298"/>
    </source>
</evidence>